<gene>
    <name evidence="4" type="ORF">ISN45_At05g010430</name>
</gene>
<keyword evidence="2" id="KW-0472">Membrane</keyword>
<keyword evidence="2" id="KW-1003">Cell membrane</keyword>
<dbReference type="InterPro" id="IPR020635">
    <property type="entry name" value="Tyr_kinase_cat_dom"/>
</dbReference>
<keyword evidence="5" id="KW-1185">Reference proteome</keyword>
<dbReference type="SMART" id="SM00219">
    <property type="entry name" value="TyrKc"/>
    <property type="match status" value="1"/>
</dbReference>
<dbReference type="InterPro" id="IPR050823">
    <property type="entry name" value="Plant_Ser_Thr_Prot_Kinase"/>
</dbReference>
<comment type="caution">
    <text evidence="4">The sequence shown here is derived from an EMBL/GenBank/DDBJ whole genome shotgun (WGS) entry which is preliminary data.</text>
</comment>
<dbReference type="AlphaFoldDB" id="A0A8T2CR28"/>
<keyword evidence="4" id="KW-0418">Kinase</keyword>
<evidence type="ECO:0000256" key="2">
    <source>
        <dbReference type="ARBA" id="ARBA00022475"/>
    </source>
</evidence>
<evidence type="ECO:0000313" key="4">
    <source>
        <dbReference type="EMBL" id="KAG7601919.1"/>
    </source>
</evidence>
<organism evidence="4 5">
    <name type="scientific">Arabidopsis thaliana x Arabidopsis arenosa</name>
    <dbReference type="NCBI Taxonomy" id="1240361"/>
    <lineage>
        <taxon>Eukaryota</taxon>
        <taxon>Viridiplantae</taxon>
        <taxon>Streptophyta</taxon>
        <taxon>Embryophyta</taxon>
        <taxon>Tracheophyta</taxon>
        <taxon>Spermatophyta</taxon>
        <taxon>Magnoliopsida</taxon>
        <taxon>eudicotyledons</taxon>
        <taxon>Gunneridae</taxon>
        <taxon>Pentapetalae</taxon>
        <taxon>rosids</taxon>
        <taxon>malvids</taxon>
        <taxon>Brassicales</taxon>
        <taxon>Brassicaceae</taxon>
        <taxon>Camelineae</taxon>
        <taxon>Arabidopsis</taxon>
    </lineage>
</organism>
<name>A0A8T2CR28_9BRAS</name>
<dbReference type="Pfam" id="PF07714">
    <property type="entry name" value="PK_Tyr_Ser-Thr"/>
    <property type="match status" value="1"/>
</dbReference>
<dbReference type="GO" id="GO:0004713">
    <property type="term" value="F:protein tyrosine kinase activity"/>
    <property type="evidence" value="ECO:0007669"/>
    <property type="project" value="InterPro"/>
</dbReference>
<evidence type="ECO:0000313" key="5">
    <source>
        <dbReference type="Proteomes" id="UP000694240"/>
    </source>
</evidence>
<proteinExistence type="predicted"/>
<dbReference type="Proteomes" id="UP000694240">
    <property type="component" value="Chromosome 5"/>
</dbReference>
<sequence length="304" mass="34572">MGNCLKHFKQQLPSIAPKPLIIPPIFSESESLQIRGLKKATKKFRQDRVVECEDYSVRKFYKGYIDETTFAPSRAGTGIAVSVMECDSSRSLQDWMAVVRSLGQLSHQNLVNFLGYCCEDNKPFFLVFEYSHKGSLDSHIFGKEEEALPWEIRVKIAIGTAQGLAQYNAKLFYLETTKRSLVDEGLKRGRFTYLSPEWGSLGILDMTTDVYIFGMILLELLMGSKDRKKIKEEQGLVDYWTSSFLPDNYKIEEIIDPRLGSDYSANAATQMGTLINRCTAHNTKKRPLMQQVLDGLNHIAEIKD</sequence>
<accession>A0A8T2CR28</accession>
<evidence type="ECO:0000259" key="3">
    <source>
        <dbReference type="SMART" id="SM00219"/>
    </source>
</evidence>
<reference evidence="4 5" key="1">
    <citation type="submission" date="2020-12" db="EMBL/GenBank/DDBJ databases">
        <title>Concerted genomic and epigenomic changes stabilize Arabidopsis allopolyploids.</title>
        <authorList>
            <person name="Chen Z."/>
        </authorList>
    </citation>
    <scope>NUCLEOTIDE SEQUENCE [LARGE SCALE GENOMIC DNA]</scope>
    <source>
        <strain evidence="4">Allo738</strain>
        <tissue evidence="4">Leaf</tissue>
    </source>
</reference>
<keyword evidence="4" id="KW-0808">Transferase</keyword>
<comment type="subcellular location">
    <subcellularLocation>
        <location evidence="1">Cell membrane</location>
    </subcellularLocation>
</comment>
<dbReference type="PANTHER" id="PTHR45621">
    <property type="entry name" value="OS01G0588500 PROTEIN-RELATED"/>
    <property type="match status" value="1"/>
</dbReference>
<evidence type="ECO:0000256" key="1">
    <source>
        <dbReference type="ARBA" id="ARBA00004236"/>
    </source>
</evidence>
<dbReference type="EMBL" id="JAEFBK010000005">
    <property type="protein sequence ID" value="KAG7601919.1"/>
    <property type="molecule type" value="Genomic_DNA"/>
</dbReference>
<protein>
    <submittedName>
        <fullName evidence="4">Tyrosine-protein kinase catalytic domain</fullName>
    </submittedName>
</protein>
<feature type="domain" description="Tyrosine-protein kinase catalytic" evidence="3">
    <location>
        <begin position="55"/>
        <end position="296"/>
    </location>
</feature>
<dbReference type="InterPro" id="IPR001245">
    <property type="entry name" value="Ser-Thr/Tyr_kinase_cat_dom"/>
</dbReference>
<dbReference type="GO" id="GO:0005886">
    <property type="term" value="C:plasma membrane"/>
    <property type="evidence" value="ECO:0007669"/>
    <property type="project" value="UniProtKB-SubCell"/>
</dbReference>